<name>A0A7W8EN71_9ACTN</name>
<sequence length="109" mass="11910">MVRALVINCTLKPSPRRPHPGACSVTPYKRSEKQMSDRQVLPHADGWQVLEPGATRASEVFATQEEAIERAREIVHNSGGGELVIHGTDGKVRDKRTITPGTDPYPPTG</sequence>
<dbReference type="EMBL" id="JACHIN010000031">
    <property type="protein sequence ID" value="MBB5085133.1"/>
    <property type="molecule type" value="Genomic_DNA"/>
</dbReference>
<evidence type="ECO:0000313" key="2">
    <source>
        <dbReference type="EMBL" id="MBB5085133.1"/>
    </source>
</evidence>
<dbReference type="InterPro" id="IPR018691">
    <property type="entry name" value="DUF2188"/>
</dbReference>
<organism evidence="2 3">
    <name type="scientific">Nonomuraea endophytica</name>
    <dbReference type="NCBI Taxonomy" id="714136"/>
    <lineage>
        <taxon>Bacteria</taxon>
        <taxon>Bacillati</taxon>
        <taxon>Actinomycetota</taxon>
        <taxon>Actinomycetes</taxon>
        <taxon>Streptosporangiales</taxon>
        <taxon>Streptosporangiaceae</taxon>
        <taxon>Nonomuraea</taxon>
    </lineage>
</organism>
<evidence type="ECO:0000313" key="3">
    <source>
        <dbReference type="Proteomes" id="UP000568380"/>
    </source>
</evidence>
<proteinExistence type="predicted"/>
<comment type="caution">
    <text evidence="2">The sequence shown here is derived from an EMBL/GenBank/DDBJ whole genome shotgun (WGS) entry which is preliminary data.</text>
</comment>
<feature type="region of interest" description="Disordered" evidence="1">
    <location>
        <begin position="13"/>
        <end position="36"/>
    </location>
</feature>
<keyword evidence="3" id="KW-1185">Reference proteome</keyword>
<dbReference type="RefSeq" id="WP_246510891.1">
    <property type="nucleotide sequence ID" value="NZ_JACHIN010000031.1"/>
</dbReference>
<evidence type="ECO:0008006" key="4">
    <source>
        <dbReference type="Google" id="ProtNLM"/>
    </source>
</evidence>
<gene>
    <name evidence="2" type="ORF">HNR40_010647</name>
</gene>
<feature type="region of interest" description="Disordered" evidence="1">
    <location>
        <begin position="79"/>
        <end position="109"/>
    </location>
</feature>
<feature type="compositionally biased region" description="Basic and acidic residues" evidence="1">
    <location>
        <begin position="88"/>
        <end position="97"/>
    </location>
</feature>
<dbReference type="Proteomes" id="UP000568380">
    <property type="component" value="Unassembled WGS sequence"/>
</dbReference>
<accession>A0A7W8EN71</accession>
<reference evidence="2 3" key="1">
    <citation type="submission" date="2020-08" db="EMBL/GenBank/DDBJ databases">
        <title>Genomic Encyclopedia of Type Strains, Phase IV (KMG-IV): sequencing the most valuable type-strain genomes for metagenomic binning, comparative biology and taxonomic classification.</title>
        <authorList>
            <person name="Goeker M."/>
        </authorList>
    </citation>
    <scope>NUCLEOTIDE SEQUENCE [LARGE SCALE GENOMIC DNA]</scope>
    <source>
        <strain evidence="2 3">DSM 45385</strain>
    </source>
</reference>
<evidence type="ECO:0000256" key="1">
    <source>
        <dbReference type="SAM" id="MobiDB-lite"/>
    </source>
</evidence>
<dbReference type="AlphaFoldDB" id="A0A7W8EN71"/>
<dbReference type="Pfam" id="PF09954">
    <property type="entry name" value="DUF2188"/>
    <property type="match status" value="1"/>
</dbReference>
<protein>
    <recommendedName>
        <fullName evidence="4">DUF2188 domain-containing protein</fullName>
    </recommendedName>
</protein>